<reference evidence="4 5" key="1">
    <citation type="submission" date="2017-02" db="EMBL/GenBank/DDBJ databases">
        <title>Genomic diversity within the haloalkaliphilic genus Thioalkalivibrio.</title>
        <authorList>
            <person name="Ahn A.-C."/>
            <person name="Meier-Kolthoff J."/>
            <person name="Overmars L."/>
            <person name="Richter M."/>
            <person name="Woyke T."/>
            <person name="Sorokin D.Y."/>
            <person name="Muyzer G."/>
        </authorList>
    </citation>
    <scope>NUCLEOTIDE SEQUENCE [LARGE SCALE GENOMIC DNA]</scope>
    <source>
        <strain evidence="4 5">ALJD</strain>
    </source>
</reference>
<protein>
    <recommendedName>
        <fullName evidence="6">Molecular chaperone Skp</fullName>
    </recommendedName>
</protein>
<dbReference type="PIRSF" id="PIRSF002094">
    <property type="entry name" value="OMP26_Skp"/>
    <property type="match status" value="1"/>
</dbReference>
<dbReference type="GO" id="GO:0051082">
    <property type="term" value="F:unfolded protein binding"/>
    <property type="evidence" value="ECO:0007669"/>
    <property type="project" value="InterPro"/>
</dbReference>
<comment type="similarity">
    <text evidence="2">Belongs to the skp family.</text>
</comment>
<dbReference type="Gene3D" id="3.30.910.20">
    <property type="entry name" value="Skp domain"/>
    <property type="match status" value="1"/>
</dbReference>
<dbReference type="Proteomes" id="UP000189462">
    <property type="component" value="Unassembled WGS sequence"/>
</dbReference>
<dbReference type="SUPFAM" id="SSF111384">
    <property type="entry name" value="OmpH-like"/>
    <property type="match status" value="1"/>
</dbReference>
<dbReference type="GO" id="GO:0050821">
    <property type="term" value="P:protein stabilization"/>
    <property type="evidence" value="ECO:0007669"/>
    <property type="project" value="TreeGrafter"/>
</dbReference>
<dbReference type="GO" id="GO:0005829">
    <property type="term" value="C:cytosol"/>
    <property type="evidence" value="ECO:0007669"/>
    <property type="project" value="TreeGrafter"/>
</dbReference>
<dbReference type="SMART" id="SM00935">
    <property type="entry name" value="OmpH"/>
    <property type="match status" value="1"/>
</dbReference>
<keyword evidence="1 3" id="KW-0732">Signal</keyword>
<dbReference type="InterPro" id="IPR024930">
    <property type="entry name" value="Skp_dom_sf"/>
</dbReference>
<evidence type="ECO:0000313" key="4">
    <source>
        <dbReference type="EMBL" id="OOG27172.1"/>
    </source>
</evidence>
<proteinExistence type="inferred from homology"/>
<gene>
    <name evidence="4" type="ORF">B1C78_04110</name>
</gene>
<feature type="chain" id="PRO_5010704832" description="Molecular chaperone Skp" evidence="3">
    <location>
        <begin position="27"/>
        <end position="177"/>
    </location>
</feature>
<name>A0A1V3NQR9_9GAMM</name>
<evidence type="ECO:0000256" key="2">
    <source>
        <dbReference type="PIRNR" id="PIRNR002094"/>
    </source>
</evidence>
<accession>A0A1V3NQR9</accession>
<dbReference type="EMBL" id="MVBK01000021">
    <property type="protein sequence ID" value="OOG27172.1"/>
    <property type="molecule type" value="Genomic_DNA"/>
</dbReference>
<dbReference type="Pfam" id="PF03938">
    <property type="entry name" value="OmpH"/>
    <property type="match status" value="1"/>
</dbReference>
<evidence type="ECO:0000313" key="5">
    <source>
        <dbReference type="Proteomes" id="UP000189462"/>
    </source>
</evidence>
<dbReference type="PANTHER" id="PTHR35089">
    <property type="entry name" value="CHAPERONE PROTEIN SKP"/>
    <property type="match status" value="1"/>
</dbReference>
<dbReference type="AlphaFoldDB" id="A0A1V3NQR9"/>
<evidence type="ECO:0000256" key="3">
    <source>
        <dbReference type="SAM" id="SignalP"/>
    </source>
</evidence>
<evidence type="ECO:0008006" key="6">
    <source>
        <dbReference type="Google" id="ProtNLM"/>
    </source>
</evidence>
<organism evidence="4 5">
    <name type="scientific">Thioalkalivibrio denitrificans</name>
    <dbReference type="NCBI Taxonomy" id="108003"/>
    <lineage>
        <taxon>Bacteria</taxon>
        <taxon>Pseudomonadati</taxon>
        <taxon>Pseudomonadota</taxon>
        <taxon>Gammaproteobacteria</taxon>
        <taxon>Chromatiales</taxon>
        <taxon>Ectothiorhodospiraceae</taxon>
        <taxon>Thioalkalivibrio</taxon>
    </lineage>
</organism>
<dbReference type="PANTHER" id="PTHR35089:SF1">
    <property type="entry name" value="CHAPERONE PROTEIN SKP"/>
    <property type="match status" value="1"/>
</dbReference>
<dbReference type="InterPro" id="IPR005632">
    <property type="entry name" value="Chaperone_Skp"/>
</dbReference>
<sequence length="177" mass="20598">MNRKSGLLSALALVVALLVSMPAVMANEARVAFVNINFIMEHSPQAEAALEALEREFSPRDAELVAERDALRQMQERLERDADVMGSEQRAELERTFRNRSREFKRAQDMFSEDLNVRRNEELGRLQRLVQNVILELAQEERYDVVVTERNVLFASERINITERVLEKLREQQRSAR</sequence>
<dbReference type="STRING" id="108003.B1C78_04110"/>
<keyword evidence="5" id="KW-1185">Reference proteome</keyword>
<comment type="caution">
    <text evidence="4">The sequence shown here is derived from an EMBL/GenBank/DDBJ whole genome shotgun (WGS) entry which is preliminary data.</text>
</comment>
<evidence type="ECO:0000256" key="1">
    <source>
        <dbReference type="ARBA" id="ARBA00022729"/>
    </source>
</evidence>
<feature type="signal peptide" evidence="3">
    <location>
        <begin position="1"/>
        <end position="26"/>
    </location>
</feature>